<dbReference type="InterPro" id="IPR003960">
    <property type="entry name" value="ATPase_AAA_CS"/>
</dbReference>
<gene>
    <name evidence="3" type="ORF">PsYK624_167020</name>
</gene>
<dbReference type="InterPro" id="IPR027417">
    <property type="entry name" value="P-loop_NTPase"/>
</dbReference>
<sequence length="473" mass="52029">MSSFTAFLASQFGTPVPNPHLNLIQYAKAAYPQSQHVSVLYTLGYSAFPLSGYLEAVGVKPTVVEPETHSTLCYAEDTKTVYTKAVAGVTEFTHSGVAYRVYKASWSQDFRPHEFYHLVFAGADDSAGQAFAQAVFAWGQDLREQIWVFEGGQWDKSKQLYKAVQAASWDDIVLDEQFKEGLRRDTKTFFENKDAYASLNIAWKRGILLLGPPGNGKTESIKALLNENKHIAPLYVKSFTTCRGPEEGVQAIFEHARAHSPCILILEDLDAMLVPEVRSLFLNEMDGLADNEGILTIATTNHPERIDDSILNRPSRFDVKYDFTLPDAALRKTFAVKWLGKVNALAANTGVEFEDSEATAKVVAEKTDGWSYAILKELFVSFLLRMAHDKSLRRSGVDVPSEAVESVLVKQVDQLAAQIVKAKNESAESGVAKAGMDAALAAAMGSRQRKAVQDMMSGLRGNSGSFVKSGVDF</sequence>
<dbReference type="Gene3D" id="3.40.50.300">
    <property type="entry name" value="P-loop containing nucleotide triphosphate hydrolases"/>
    <property type="match status" value="1"/>
</dbReference>
<reference evidence="3 4" key="1">
    <citation type="submission" date="2021-08" db="EMBL/GenBank/DDBJ databases">
        <title>Draft Genome Sequence of Phanerochaete sordida strain YK-624.</title>
        <authorList>
            <person name="Mori T."/>
            <person name="Dohra H."/>
            <person name="Suzuki T."/>
            <person name="Kawagishi H."/>
            <person name="Hirai H."/>
        </authorList>
    </citation>
    <scope>NUCLEOTIDE SEQUENCE [LARGE SCALE GENOMIC DNA]</scope>
    <source>
        <strain evidence="3 4">YK-624</strain>
    </source>
</reference>
<keyword evidence="1" id="KW-0547">Nucleotide-binding</keyword>
<keyword evidence="4" id="KW-1185">Reference proteome</keyword>
<dbReference type="GO" id="GO:0005524">
    <property type="term" value="F:ATP binding"/>
    <property type="evidence" value="ECO:0007669"/>
    <property type="project" value="UniProtKB-KW"/>
</dbReference>
<dbReference type="CDD" id="cd19481">
    <property type="entry name" value="RecA-like_protease"/>
    <property type="match status" value="1"/>
</dbReference>
<evidence type="ECO:0000259" key="2">
    <source>
        <dbReference type="SMART" id="SM00382"/>
    </source>
</evidence>
<organism evidence="3 4">
    <name type="scientific">Phanerochaete sordida</name>
    <dbReference type="NCBI Taxonomy" id="48140"/>
    <lineage>
        <taxon>Eukaryota</taxon>
        <taxon>Fungi</taxon>
        <taxon>Dikarya</taxon>
        <taxon>Basidiomycota</taxon>
        <taxon>Agaricomycotina</taxon>
        <taxon>Agaricomycetes</taxon>
        <taxon>Polyporales</taxon>
        <taxon>Phanerochaetaceae</taxon>
        <taxon>Phanerochaete</taxon>
    </lineage>
</organism>
<dbReference type="GO" id="GO:0016887">
    <property type="term" value="F:ATP hydrolysis activity"/>
    <property type="evidence" value="ECO:0007669"/>
    <property type="project" value="InterPro"/>
</dbReference>
<dbReference type="GO" id="GO:0042254">
    <property type="term" value="P:ribosome biogenesis"/>
    <property type="evidence" value="ECO:0007669"/>
    <property type="project" value="TreeGrafter"/>
</dbReference>
<dbReference type="OrthoDB" id="2115716at2759"/>
<dbReference type="SUPFAM" id="SSF52540">
    <property type="entry name" value="P-loop containing nucleoside triphosphate hydrolases"/>
    <property type="match status" value="1"/>
</dbReference>
<dbReference type="InterPro" id="IPR003959">
    <property type="entry name" value="ATPase_AAA_core"/>
</dbReference>
<dbReference type="PANTHER" id="PTHR23077:SF132">
    <property type="entry name" value="ATP-DEPENDENT ZN PROTEASE"/>
    <property type="match status" value="1"/>
</dbReference>
<name>A0A9P3GRB7_9APHY</name>
<feature type="domain" description="AAA+ ATPase" evidence="2">
    <location>
        <begin position="203"/>
        <end position="327"/>
    </location>
</feature>
<comment type="similarity">
    <text evidence="1">Belongs to the AAA ATPase family.</text>
</comment>
<dbReference type="GO" id="GO:0003723">
    <property type="term" value="F:RNA binding"/>
    <property type="evidence" value="ECO:0007669"/>
    <property type="project" value="TreeGrafter"/>
</dbReference>
<dbReference type="PANTHER" id="PTHR23077">
    <property type="entry name" value="AAA-FAMILY ATPASE"/>
    <property type="match status" value="1"/>
</dbReference>
<keyword evidence="1" id="KW-0067">ATP-binding</keyword>
<dbReference type="InterPro" id="IPR050168">
    <property type="entry name" value="AAA_ATPase_domain"/>
</dbReference>
<evidence type="ECO:0000313" key="4">
    <source>
        <dbReference type="Proteomes" id="UP000703269"/>
    </source>
</evidence>
<dbReference type="EMBL" id="BPQB01000152">
    <property type="protein sequence ID" value="GJF00414.1"/>
    <property type="molecule type" value="Genomic_DNA"/>
</dbReference>
<dbReference type="AlphaFoldDB" id="A0A9P3GRB7"/>
<dbReference type="GO" id="GO:0005634">
    <property type="term" value="C:nucleus"/>
    <property type="evidence" value="ECO:0007669"/>
    <property type="project" value="TreeGrafter"/>
</dbReference>
<comment type="caution">
    <text evidence="3">The sequence shown here is derived from an EMBL/GenBank/DDBJ whole genome shotgun (WGS) entry which is preliminary data.</text>
</comment>
<dbReference type="Proteomes" id="UP000703269">
    <property type="component" value="Unassembled WGS sequence"/>
</dbReference>
<evidence type="ECO:0000313" key="3">
    <source>
        <dbReference type="EMBL" id="GJF00414.1"/>
    </source>
</evidence>
<dbReference type="Pfam" id="PF00004">
    <property type="entry name" value="AAA"/>
    <property type="match status" value="1"/>
</dbReference>
<evidence type="ECO:0000256" key="1">
    <source>
        <dbReference type="RuleBase" id="RU003651"/>
    </source>
</evidence>
<dbReference type="SMART" id="SM00382">
    <property type="entry name" value="AAA"/>
    <property type="match status" value="1"/>
</dbReference>
<dbReference type="InterPro" id="IPR003593">
    <property type="entry name" value="AAA+_ATPase"/>
</dbReference>
<dbReference type="PROSITE" id="PS00674">
    <property type="entry name" value="AAA"/>
    <property type="match status" value="1"/>
</dbReference>
<accession>A0A9P3GRB7</accession>
<protein>
    <submittedName>
        <fullName evidence="3">AAA family ATPase</fullName>
    </submittedName>
</protein>
<proteinExistence type="inferred from homology"/>
<dbReference type="GO" id="GO:1990275">
    <property type="term" value="F:preribosome binding"/>
    <property type="evidence" value="ECO:0007669"/>
    <property type="project" value="TreeGrafter"/>
</dbReference>